<keyword evidence="4" id="KW-1185">Reference proteome</keyword>
<dbReference type="SUPFAM" id="SSF53850">
    <property type="entry name" value="Periplasmic binding protein-like II"/>
    <property type="match status" value="1"/>
</dbReference>
<dbReference type="KEGG" id="btrm:SAMEA390648701887"/>
<dbReference type="EMBL" id="LT546645">
    <property type="protein sequence ID" value="SAI69682.1"/>
    <property type="molecule type" value="Genomic_DNA"/>
</dbReference>
<dbReference type="Proteomes" id="UP000076825">
    <property type="component" value="Chromosome 1"/>
</dbReference>
<dbReference type="AlphaFoldDB" id="A0A157PHH7"/>
<dbReference type="PANTHER" id="PTHR42928">
    <property type="entry name" value="TRICARBOXYLATE-BINDING PROTEIN"/>
    <property type="match status" value="1"/>
</dbReference>
<comment type="similarity">
    <text evidence="1">Belongs to the UPF0065 (bug) family.</text>
</comment>
<keyword evidence="2" id="KW-0732">Signal</keyword>
<dbReference type="PANTHER" id="PTHR42928:SF5">
    <property type="entry name" value="BLR1237 PROTEIN"/>
    <property type="match status" value="1"/>
</dbReference>
<evidence type="ECO:0000313" key="4">
    <source>
        <dbReference type="Proteomes" id="UP000076825"/>
    </source>
</evidence>
<dbReference type="Gene3D" id="3.40.190.150">
    <property type="entry name" value="Bordetella uptake gene, domain 1"/>
    <property type="match status" value="1"/>
</dbReference>
<proteinExistence type="inferred from homology"/>
<name>A0A157PHH7_9BORD</name>
<dbReference type="eggNOG" id="COG3181">
    <property type="taxonomic scope" value="Bacteria"/>
</dbReference>
<dbReference type="RefSeq" id="WP_231886721.1">
    <property type="nucleotide sequence ID" value="NZ_CP016340.1"/>
</dbReference>
<dbReference type="GeneID" id="56590832"/>
<dbReference type="STRING" id="123899.SAMEA3906487_01887"/>
<reference evidence="3 4" key="1">
    <citation type="submission" date="2016-04" db="EMBL/GenBank/DDBJ databases">
        <authorList>
            <consortium name="Pathogen Informatics"/>
        </authorList>
    </citation>
    <scope>NUCLEOTIDE SEQUENCE [LARGE SCALE GENOMIC DNA]</scope>
    <source>
        <strain evidence="3 4">H044680328</strain>
    </source>
</reference>
<evidence type="ECO:0000313" key="3">
    <source>
        <dbReference type="EMBL" id="SAI69682.1"/>
    </source>
</evidence>
<feature type="chain" id="PRO_5009816575" evidence="2">
    <location>
        <begin position="28"/>
        <end position="328"/>
    </location>
</feature>
<dbReference type="PATRIC" id="fig|123899.6.peg.1876"/>
<sequence>MSFAKRVRLIGMVALWFAPFLAWPAAAGDCSRRPVSIVVPTTPGGTADVLARLIGARLAQRWDQAVVVENKPGAGTFTASDYVARARPDGHTLMLTFNEVVTLSALNPRIELDVENGLTRVARIGSMPVLVLAHPSVDAANLQALIERFRASPGQYRYASNGAGASLQLFTEIFKREAKVDLTHVPYEGGREASLAAINGEVDLLVQFASGNVINHVKRGRLRAYAVASPQRLEALPEVPTAAEAGLPELRLEAWYGLFAPAGLPEDLVQKINHDLNDMLALRDVRAGLKGVNLHAQPGTPQQFDEFFRSEYERWGGLIRRLGIKGDE</sequence>
<gene>
    <name evidence="3" type="ORF">SAMEA3906487_01887</name>
</gene>
<dbReference type="InterPro" id="IPR005064">
    <property type="entry name" value="BUG"/>
</dbReference>
<evidence type="ECO:0000256" key="2">
    <source>
        <dbReference type="SAM" id="SignalP"/>
    </source>
</evidence>
<protein>
    <submittedName>
        <fullName evidence="3">Lipoprotein</fullName>
    </submittedName>
</protein>
<feature type="signal peptide" evidence="2">
    <location>
        <begin position="1"/>
        <end position="27"/>
    </location>
</feature>
<accession>A0A157PHH7</accession>
<dbReference type="Gene3D" id="3.40.190.10">
    <property type="entry name" value="Periplasmic binding protein-like II"/>
    <property type="match status" value="1"/>
</dbReference>
<organism evidence="3 4">
    <name type="scientific">Bordetella trematum</name>
    <dbReference type="NCBI Taxonomy" id="123899"/>
    <lineage>
        <taxon>Bacteria</taxon>
        <taxon>Pseudomonadati</taxon>
        <taxon>Pseudomonadota</taxon>
        <taxon>Betaproteobacteria</taxon>
        <taxon>Burkholderiales</taxon>
        <taxon>Alcaligenaceae</taxon>
        <taxon>Bordetella</taxon>
    </lineage>
</organism>
<dbReference type="InterPro" id="IPR042100">
    <property type="entry name" value="Bug_dom1"/>
</dbReference>
<keyword evidence="3" id="KW-0449">Lipoprotein</keyword>
<dbReference type="PIRSF" id="PIRSF017082">
    <property type="entry name" value="YflP"/>
    <property type="match status" value="1"/>
</dbReference>
<dbReference type="Pfam" id="PF03401">
    <property type="entry name" value="TctC"/>
    <property type="match status" value="1"/>
</dbReference>
<evidence type="ECO:0000256" key="1">
    <source>
        <dbReference type="ARBA" id="ARBA00006987"/>
    </source>
</evidence>